<comment type="caution">
    <text evidence="2">The sequence shown here is derived from an EMBL/GenBank/DDBJ whole genome shotgun (WGS) entry which is preliminary data.</text>
</comment>
<dbReference type="InterPro" id="IPR000600">
    <property type="entry name" value="ROK"/>
</dbReference>
<dbReference type="InterPro" id="IPR043129">
    <property type="entry name" value="ATPase_NBD"/>
</dbReference>
<dbReference type="RefSeq" id="WP_364455859.1">
    <property type="nucleotide sequence ID" value="NZ_JBFARM010000009.1"/>
</dbReference>
<dbReference type="PANTHER" id="PTHR18964">
    <property type="entry name" value="ROK (REPRESSOR, ORF, KINASE) FAMILY"/>
    <property type="match status" value="1"/>
</dbReference>
<evidence type="ECO:0000313" key="3">
    <source>
        <dbReference type="Proteomes" id="UP001552427"/>
    </source>
</evidence>
<dbReference type="Pfam" id="PF00480">
    <property type="entry name" value="ROK"/>
    <property type="match status" value="1"/>
</dbReference>
<evidence type="ECO:0000256" key="1">
    <source>
        <dbReference type="ARBA" id="ARBA00006479"/>
    </source>
</evidence>
<protein>
    <submittedName>
        <fullName evidence="2">ROK family protein</fullName>
    </submittedName>
</protein>
<comment type="similarity">
    <text evidence="1">Belongs to the ROK (NagC/XylR) family.</text>
</comment>
<sequence>MSLVVGLDIGGTKTAAGLVDPSGELLETATRPTPGAEGREAILATAAGLVRSLLREGVTAVGVGSAGVIDPVRGVVVSATSALAGWAGTDLRGELSRGLGLPVAVDNDVHAHALGELWRGAAAGHSDVLLVAVGTGVGASLVLGGRVRHGAHAVAGHAGHVPVAAAAGLPCPCGGQGHVEAVASGPALLGAYRRRAGTETPGGLAEVARLAAAGDPVAAEVLATGATALGQAIGGLMNVLDPEIVIVGGGVAGCGEPWWGPLRAAVAAETLPALRDVPVRPAALSATAALLGAARLALTTDFGGPGPE</sequence>
<gene>
    <name evidence="2" type="ORF">AB0K40_28910</name>
</gene>
<dbReference type="PANTHER" id="PTHR18964:SF169">
    <property type="entry name" value="N-ACETYLMANNOSAMINE KINASE"/>
    <property type="match status" value="1"/>
</dbReference>
<dbReference type="Gene3D" id="3.30.420.40">
    <property type="match status" value="2"/>
</dbReference>
<dbReference type="Proteomes" id="UP001552427">
    <property type="component" value="Unassembled WGS sequence"/>
</dbReference>
<proteinExistence type="inferred from homology"/>
<keyword evidence="3" id="KW-1185">Reference proteome</keyword>
<name>A0ABV3HAI1_9ACTN</name>
<organism evidence="2 3">
    <name type="scientific">Nonomuraea bangladeshensis</name>
    <dbReference type="NCBI Taxonomy" id="404385"/>
    <lineage>
        <taxon>Bacteria</taxon>
        <taxon>Bacillati</taxon>
        <taxon>Actinomycetota</taxon>
        <taxon>Actinomycetes</taxon>
        <taxon>Streptosporangiales</taxon>
        <taxon>Streptosporangiaceae</taxon>
        <taxon>Nonomuraea</taxon>
    </lineage>
</organism>
<evidence type="ECO:0000313" key="2">
    <source>
        <dbReference type="EMBL" id="MEV4289541.1"/>
    </source>
</evidence>
<dbReference type="EMBL" id="JBFARM010000009">
    <property type="protein sequence ID" value="MEV4289541.1"/>
    <property type="molecule type" value="Genomic_DNA"/>
</dbReference>
<accession>A0ABV3HAI1</accession>
<dbReference type="SUPFAM" id="SSF53067">
    <property type="entry name" value="Actin-like ATPase domain"/>
    <property type="match status" value="1"/>
</dbReference>
<reference evidence="2 3" key="1">
    <citation type="submission" date="2024-06" db="EMBL/GenBank/DDBJ databases">
        <title>The Natural Products Discovery Center: Release of the First 8490 Sequenced Strains for Exploring Actinobacteria Biosynthetic Diversity.</title>
        <authorList>
            <person name="Kalkreuter E."/>
            <person name="Kautsar S.A."/>
            <person name="Yang D."/>
            <person name="Bader C.D."/>
            <person name="Teijaro C.N."/>
            <person name="Fluegel L."/>
            <person name="Davis C.M."/>
            <person name="Simpson J.R."/>
            <person name="Lauterbach L."/>
            <person name="Steele A.D."/>
            <person name="Gui C."/>
            <person name="Meng S."/>
            <person name="Li G."/>
            <person name="Viehrig K."/>
            <person name="Ye F."/>
            <person name="Su P."/>
            <person name="Kiefer A.F."/>
            <person name="Nichols A."/>
            <person name="Cepeda A.J."/>
            <person name="Yan W."/>
            <person name="Fan B."/>
            <person name="Jiang Y."/>
            <person name="Adhikari A."/>
            <person name="Zheng C.-J."/>
            <person name="Schuster L."/>
            <person name="Cowan T.M."/>
            <person name="Smanski M.J."/>
            <person name="Chevrette M.G."/>
            <person name="De Carvalho L.P.S."/>
            <person name="Shen B."/>
        </authorList>
    </citation>
    <scope>NUCLEOTIDE SEQUENCE [LARGE SCALE GENOMIC DNA]</scope>
    <source>
        <strain evidence="2 3">NPDC049574</strain>
    </source>
</reference>